<organism evidence="2 3">
    <name type="scientific">Paenibacillus mellifer</name>
    <dbReference type="NCBI Taxonomy" id="2937794"/>
    <lineage>
        <taxon>Bacteria</taxon>
        <taxon>Bacillati</taxon>
        <taxon>Bacillota</taxon>
        <taxon>Bacilli</taxon>
        <taxon>Bacillales</taxon>
        <taxon>Paenibacillaceae</taxon>
        <taxon>Paenibacillus</taxon>
    </lineage>
</organism>
<gene>
    <name evidence="2" type="ORF">M0651_10910</name>
</gene>
<comment type="caution">
    <text evidence="2">The sequence shown here is derived from an EMBL/GenBank/DDBJ whole genome shotgun (WGS) entry which is preliminary data.</text>
</comment>
<keyword evidence="3" id="KW-1185">Reference proteome</keyword>
<dbReference type="Pfam" id="PF00583">
    <property type="entry name" value="Acetyltransf_1"/>
    <property type="match status" value="1"/>
</dbReference>
<dbReference type="RefSeq" id="WP_248551778.1">
    <property type="nucleotide sequence ID" value="NZ_JALPRK010000008.1"/>
</dbReference>
<dbReference type="AlphaFoldDB" id="A0A9X2BP67"/>
<dbReference type="EC" id="2.3.1.-" evidence="2"/>
<name>A0A9X2BP67_9BACL</name>
<accession>A0A9X2BP67</accession>
<sequence>MDVHLAEILPSQKSLFFHLFNLYLHDLSAFTGEEPGEDGRFDLANTYLYLEREELHPYFIYCSGKVAGFILVCAPPFVPEDIDFTVQEMFVLHKYRGRKTAETAVSEILRRLSGRIRVEQLQNNAVAVAFWKKIYRQHGIPFVESIESVEIEGLPGLHDVLAQTFSL</sequence>
<dbReference type="EMBL" id="JALPRK010000008">
    <property type="protein sequence ID" value="MCK8487684.1"/>
    <property type="molecule type" value="Genomic_DNA"/>
</dbReference>
<dbReference type="Proteomes" id="UP001139534">
    <property type="component" value="Unassembled WGS sequence"/>
</dbReference>
<dbReference type="InterPro" id="IPR000182">
    <property type="entry name" value="GNAT_dom"/>
</dbReference>
<dbReference type="SUPFAM" id="SSF55729">
    <property type="entry name" value="Acyl-CoA N-acyltransferases (Nat)"/>
    <property type="match status" value="1"/>
</dbReference>
<proteinExistence type="predicted"/>
<evidence type="ECO:0000259" key="1">
    <source>
        <dbReference type="Pfam" id="PF00583"/>
    </source>
</evidence>
<protein>
    <submittedName>
        <fullName evidence="2">GNAT family N-acetyltransferase</fullName>
        <ecNumber evidence="2">2.3.1.-</ecNumber>
    </submittedName>
</protein>
<keyword evidence="2" id="KW-0808">Transferase</keyword>
<reference evidence="2" key="1">
    <citation type="submission" date="2022-04" db="EMBL/GenBank/DDBJ databases">
        <authorList>
            <person name="Seo M.-J."/>
        </authorList>
    </citation>
    <scope>NUCLEOTIDE SEQUENCE</scope>
    <source>
        <strain evidence="2">MBLB2552</strain>
    </source>
</reference>
<dbReference type="Gene3D" id="3.40.630.30">
    <property type="match status" value="1"/>
</dbReference>
<dbReference type="GO" id="GO:0016747">
    <property type="term" value="F:acyltransferase activity, transferring groups other than amino-acyl groups"/>
    <property type="evidence" value="ECO:0007669"/>
    <property type="project" value="InterPro"/>
</dbReference>
<evidence type="ECO:0000313" key="3">
    <source>
        <dbReference type="Proteomes" id="UP001139534"/>
    </source>
</evidence>
<feature type="domain" description="N-acetyltransferase" evidence="1">
    <location>
        <begin position="30"/>
        <end position="133"/>
    </location>
</feature>
<keyword evidence="2" id="KW-0012">Acyltransferase</keyword>
<evidence type="ECO:0000313" key="2">
    <source>
        <dbReference type="EMBL" id="MCK8487684.1"/>
    </source>
</evidence>
<dbReference type="InterPro" id="IPR016181">
    <property type="entry name" value="Acyl_CoA_acyltransferase"/>
</dbReference>